<proteinExistence type="predicted"/>
<protein>
    <submittedName>
        <fullName evidence="2">Uncharacterized protein LOC113849578</fullName>
    </submittedName>
</protein>
<dbReference type="GeneID" id="113849578"/>
<dbReference type="PANTHER" id="PTHR11439">
    <property type="entry name" value="GAG-POL-RELATED RETROTRANSPOSON"/>
    <property type="match status" value="1"/>
</dbReference>
<keyword evidence="1" id="KW-1185">Reference proteome</keyword>
<dbReference type="OrthoDB" id="414945at2759"/>
<dbReference type="KEGG" id="aprc:113849578"/>
<evidence type="ECO:0000313" key="1">
    <source>
        <dbReference type="Proteomes" id="UP000694853"/>
    </source>
</evidence>
<name>A0A8B8JVC6_ABRPR</name>
<organism evidence="1 2">
    <name type="scientific">Abrus precatorius</name>
    <name type="common">Indian licorice</name>
    <name type="synonym">Glycine abrus</name>
    <dbReference type="NCBI Taxonomy" id="3816"/>
    <lineage>
        <taxon>Eukaryota</taxon>
        <taxon>Viridiplantae</taxon>
        <taxon>Streptophyta</taxon>
        <taxon>Embryophyta</taxon>
        <taxon>Tracheophyta</taxon>
        <taxon>Spermatophyta</taxon>
        <taxon>Magnoliopsida</taxon>
        <taxon>eudicotyledons</taxon>
        <taxon>Gunneridae</taxon>
        <taxon>Pentapetalae</taxon>
        <taxon>rosids</taxon>
        <taxon>fabids</taxon>
        <taxon>Fabales</taxon>
        <taxon>Fabaceae</taxon>
        <taxon>Papilionoideae</taxon>
        <taxon>50 kb inversion clade</taxon>
        <taxon>NPAAA clade</taxon>
        <taxon>indigoferoid/millettioid clade</taxon>
        <taxon>Abreae</taxon>
        <taxon>Abrus</taxon>
    </lineage>
</organism>
<evidence type="ECO:0000313" key="2">
    <source>
        <dbReference type="RefSeq" id="XP_027335380.1"/>
    </source>
</evidence>
<dbReference type="PANTHER" id="PTHR11439:SF470">
    <property type="entry name" value="CYSTEINE-RICH RLK (RECEPTOR-LIKE PROTEIN KINASE) 8"/>
    <property type="match status" value="1"/>
</dbReference>
<dbReference type="RefSeq" id="XP_027335380.1">
    <property type="nucleotide sequence ID" value="XM_027479579.1"/>
</dbReference>
<accession>A0A8B8JVC6</accession>
<dbReference type="AlphaFoldDB" id="A0A8B8JVC6"/>
<dbReference type="CDD" id="cd09272">
    <property type="entry name" value="RNase_HI_RT_Ty1"/>
    <property type="match status" value="1"/>
</dbReference>
<reference evidence="2" key="2">
    <citation type="submission" date="2025-08" db="UniProtKB">
        <authorList>
            <consortium name="RefSeq"/>
        </authorList>
    </citation>
    <scope>IDENTIFICATION</scope>
    <source>
        <tissue evidence="2">Young leaves</tissue>
    </source>
</reference>
<reference evidence="1" key="1">
    <citation type="journal article" date="2019" name="Toxins">
        <title>Detection of Abrin-Like and Prepropulchellin-Like Toxin Genes and Transcripts Using Whole Genome Sequencing and Full-Length Transcript Sequencing of Abrus precatorius.</title>
        <authorList>
            <person name="Hovde B.T."/>
            <person name="Daligault H.E."/>
            <person name="Hanschen E.R."/>
            <person name="Kunde Y.A."/>
            <person name="Johnson M.B."/>
            <person name="Starkenburg S.R."/>
            <person name="Johnson S.L."/>
        </authorList>
    </citation>
    <scope>NUCLEOTIDE SEQUENCE [LARGE SCALE GENOMIC DNA]</scope>
</reference>
<sequence>MVDEIGALELNNTWQIVDIPHTVKSIGCKQVDKIERLSDGNVECYKHNLWRMEDLSKDAYMAILLGVNGIHHPSIANIKNIYMATTKVLCYLKSCLSKELFSKQDFDVQILSFSDADWATCVDSYKSVTGYYFFLVNSLVSWKTKKQNTISHSSSKVKYRAFATATCELQ</sequence>
<gene>
    <name evidence="2" type="primary">LOC113849578</name>
</gene>
<dbReference type="Proteomes" id="UP000694853">
    <property type="component" value="Unplaced"/>
</dbReference>